<accession>A0A7J6WFN8</accession>
<feature type="compositionally biased region" description="Polar residues" evidence="1">
    <location>
        <begin position="37"/>
        <end position="52"/>
    </location>
</feature>
<dbReference type="EMBL" id="JABWDY010016253">
    <property type="protein sequence ID" value="KAF5196239.1"/>
    <property type="molecule type" value="Genomic_DNA"/>
</dbReference>
<evidence type="ECO:0000313" key="3">
    <source>
        <dbReference type="Proteomes" id="UP000554482"/>
    </source>
</evidence>
<dbReference type="Proteomes" id="UP000554482">
    <property type="component" value="Unassembled WGS sequence"/>
</dbReference>
<comment type="caution">
    <text evidence="2">The sequence shown here is derived from an EMBL/GenBank/DDBJ whole genome shotgun (WGS) entry which is preliminary data.</text>
</comment>
<name>A0A7J6WFN8_THATH</name>
<reference evidence="2 3" key="1">
    <citation type="submission" date="2020-06" db="EMBL/GenBank/DDBJ databases">
        <title>Transcriptomic and genomic resources for Thalictrum thalictroides and T. hernandezii: Facilitating candidate gene discovery in an emerging model plant lineage.</title>
        <authorList>
            <person name="Arias T."/>
            <person name="Riano-Pachon D.M."/>
            <person name="Di Stilio V.S."/>
        </authorList>
    </citation>
    <scope>NUCLEOTIDE SEQUENCE [LARGE SCALE GENOMIC DNA]</scope>
    <source>
        <strain evidence="3">cv. WT478/WT964</strain>
        <tissue evidence="2">Leaves</tissue>
    </source>
</reference>
<gene>
    <name evidence="2" type="ORF">FRX31_014173</name>
</gene>
<organism evidence="2 3">
    <name type="scientific">Thalictrum thalictroides</name>
    <name type="common">Rue-anemone</name>
    <name type="synonym">Anemone thalictroides</name>
    <dbReference type="NCBI Taxonomy" id="46969"/>
    <lineage>
        <taxon>Eukaryota</taxon>
        <taxon>Viridiplantae</taxon>
        <taxon>Streptophyta</taxon>
        <taxon>Embryophyta</taxon>
        <taxon>Tracheophyta</taxon>
        <taxon>Spermatophyta</taxon>
        <taxon>Magnoliopsida</taxon>
        <taxon>Ranunculales</taxon>
        <taxon>Ranunculaceae</taxon>
        <taxon>Thalictroideae</taxon>
        <taxon>Thalictrum</taxon>
    </lineage>
</organism>
<feature type="compositionally biased region" description="Low complexity" evidence="1">
    <location>
        <begin position="11"/>
        <end position="23"/>
    </location>
</feature>
<evidence type="ECO:0000256" key="1">
    <source>
        <dbReference type="SAM" id="MobiDB-lite"/>
    </source>
</evidence>
<keyword evidence="3" id="KW-1185">Reference proteome</keyword>
<evidence type="ECO:0000313" key="2">
    <source>
        <dbReference type="EMBL" id="KAF5196239.1"/>
    </source>
</evidence>
<feature type="region of interest" description="Disordered" evidence="1">
    <location>
        <begin position="1"/>
        <end position="72"/>
    </location>
</feature>
<proteinExistence type="predicted"/>
<dbReference type="AlphaFoldDB" id="A0A7J6WFN8"/>
<sequence length="88" mass="9845">MPQSAQADHPIITNTIQNTRNNNLSRPTYRATGTMFPANTSDFTETQAEDISNNNNNNGTQHGKESDTDDDGVCSLRHVFQMWMPEVC</sequence>
<protein>
    <submittedName>
        <fullName evidence="2">Uncharacterized protein</fullName>
    </submittedName>
</protein>